<evidence type="ECO:0000256" key="1">
    <source>
        <dbReference type="ARBA" id="ARBA00007992"/>
    </source>
</evidence>
<evidence type="ECO:0000256" key="3">
    <source>
        <dbReference type="ARBA" id="ARBA00022827"/>
    </source>
</evidence>
<dbReference type="InParanoid" id="A0A1Y2FXF4"/>
<organism evidence="7 8">
    <name type="scientific">Leucosporidium creatinivorum</name>
    <dbReference type="NCBI Taxonomy" id="106004"/>
    <lineage>
        <taxon>Eukaryota</taxon>
        <taxon>Fungi</taxon>
        <taxon>Dikarya</taxon>
        <taxon>Basidiomycota</taxon>
        <taxon>Pucciniomycotina</taxon>
        <taxon>Microbotryomycetes</taxon>
        <taxon>Leucosporidiales</taxon>
        <taxon>Leucosporidium</taxon>
    </lineage>
</organism>
<keyword evidence="8" id="KW-1185">Reference proteome</keyword>
<dbReference type="AlphaFoldDB" id="A0A1Y2FXF4"/>
<dbReference type="Pfam" id="PF01494">
    <property type="entry name" value="FAD_binding_3"/>
    <property type="match status" value="1"/>
</dbReference>
<dbReference type="SUPFAM" id="SSF51905">
    <property type="entry name" value="FAD/NAD(P)-binding domain"/>
    <property type="match status" value="1"/>
</dbReference>
<keyword evidence="5" id="KW-0503">Monooxygenase</keyword>
<dbReference type="PRINTS" id="PR00420">
    <property type="entry name" value="RNGMNOXGNASE"/>
</dbReference>
<keyword evidence="4" id="KW-0560">Oxidoreductase</keyword>
<dbReference type="InterPro" id="IPR050493">
    <property type="entry name" value="FAD-dep_Monooxygenase_BioMet"/>
</dbReference>
<evidence type="ECO:0000313" key="8">
    <source>
        <dbReference type="Proteomes" id="UP000193467"/>
    </source>
</evidence>
<keyword evidence="2" id="KW-0285">Flavoprotein</keyword>
<dbReference type="PANTHER" id="PTHR13789:SF236">
    <property type="entry name" value="MONOOXYGENASE, PUTATIVE (AFU_ORTHOLOGUE AFUA_6G12060)-RELATED"/>
    <property type="match status" value="1"/>
</dbReference>
<reference evidence="7 8" key="1">
    <citation type="submission" date="2016-07" db="EMBL/GenBank/DDBJ databases">
        <title>Pervasive Adenine N6-methylation of Active Genes in Fungi.</title>
        <authorList>
            <consortium name="DOE Joint Genome Institute"/>
            <person name="Mondo S.J."/>
            <person name="Dannebaum R.O."/>
            <person name="Kuo R.C."/>
            <person name="Labutti K."/>
            <person name="Haridas S."/>
            <person name="Kuo A."/>
            <person name="Salamov A."/>
            <person name="Ahrendt S.R."/>
            <person name="Lipzen A."/>
            <person name="Sullivan W."/>
            <person name="Andreopoulos W.B."/>
            <person name="Clum A."/>
            <person name="Lindquist E."/>
            <person name="Daum C."/>
            <person name="Ramamoorthy G.K."/>
            <person name="Gryganskyi A."/>
            <person name="Culley D."/>
            <person name="Magnuson J.K."/>
            <person name="James T.Y."/>
            <person name="O'Malley M.A."/>
            <person name="Stajich J.E."/>
            <person name="Spatafora J.W."/>
            <person name="Visel A."/>
            <person name="Grigoriev I.V."/>
        </authorList>
    </citation>
    <scope>NUCLEOTIDE SEQUENCE [LARGE SCALE GENOMIC DNA]</scope>
    <source>
        <strain evidence="7 8">62-1032</strain>
    </source>
</reference>
<evidence type="ECO:0000313" key="7">
    <source>
        <dbReference type="EMBL" id="ORY88745.1"/>
    </source>
</evidence>
<dbReference type="SUPFAM" id="SSF54373">
    <property type="entry name" value="FAD-linked reductases, C-terminal domain"/>
    <property type="match status" value="1"/>
</dbReference>
<feature type="domain" description="FAD-binding" evidence="6">
    <location>
        <begin position="56"/>
        <end position="306"/>
    </location>
</feature>
<dbReference type="Gene3D" id="3.50.50.60">
    <property type="entry name" value="FAD/NAD(P)-binding domain"/>
    <property type="match status" value="1"/>
</dbReference>
<sequence>MAGLWEHSCKGGWWLIKHEEGECLRVEDLRDFPALFGAPLLQGHRAQMLGVLGVEARLLRCRFRLNTEVIAYHDSPKQPSLTTADGEVIFADCIIVADGIHSPGRDLLAKQLAAADRNPTLPGARPKKPSGYSVHRGLVKADKIAANPKTAYLLDGNCRTWLGHDAHCLVAPLDNNRQISFSFVHFDFSGTASLNWRDRRPISEVTDLMESWDESLVEAIKTFKTCLNWRKTEEKSATQWFTAGGKIILIGDAVHPLPPSSFQGGSQSVEDGASLAICLALAGSRNEDVPRALEAFQTIRFPRVKHAQEVGVQQRAGWHAYCSSLLPSSLDLLISQAYDHDEELNTINTFERVVQQTFDPTWSLPRETKGAVLSRLKVGHQPGLVNIYGRTKRPEN</sequence>
<dbReference type="PANTHER" id="PTHR13789">
    <property type="entry name" value="MONOOXYGENASE"/>
    <property type="match status" value="1"/>
</dbReference>
<accession>A0A1Y2FXF4</accession>
<dbReference type="InterPro" id="IPR036188">
    <property type="entry name" value="FAD/NAD-bd_sf"/>
</dbReference>
<comment type="caution">
    <text evidence="7">The sequence shown here is derived from an EMBL/GenBank/DDBJ whole genome shotgun (WGS) entry which is preliminary data.</text>
</comment>
<evidence type="ECO:0000256" key="4">
    <source>
        <dbReference type="ARBA" id="ARBA00023002"/>
    </source>
</evidence>
<protein>
    <recommendedName>
        <fullName evidence="6">FAD-binding domain-containing protein</fullName>
    </recommendedName>
</protein>
<evidence type="ECO:0000256" key="2">
    <source>
        <dbReference type="ARBA" id="ARBA00022630"/>
    </source>
</evidence>
<evidence type="ECO:0000256" key="5">
    <source>
        <dbReference type="ARBA" id="ARBA00023033"/>
    </source>
</evidence>
<evidence type="ECO:0000259" key="6">
    <source>
        <dbReference type="Pfam" id="PF01494"/>
    </source>
</evidence>
<dbReference type="GO" id="GO:0004497">
    <property type="term" value="F:monooxygenase activity"/>
    <property type="evidence" value="ECO:0007669"/>
    <property type="project" value="UniProtKB-KW"/>
</dbReference>
<dbReference type="EMBL" id="MCGR01000008">
    <property type="protein sequence ID" value="ORY88745.1"/>
    <property type="molecule type" value="Genomic_DNA"/>
</dbReference>
<gene>
    <name evidence="7" type="ORF">BCR35DRAFT_301063</name>
</gene>
<dbReference type="InterPro" id="IPR002938">
    <property type="entry name" value="FAD-bd"/>
</dbReference>
<dbReference type="Proteomes" id="UP000193467">
    <property type="component" value="Unassembled WGS sequence"/>
</dbReference>
<name>A0A1Y2FXF4_9BASI</name>
<dbReference type="STRING" id="106004.A0A1Y2FXF4"/>
<keyword evidence="3" id="KW-0274">FAD</keyword>
<dbReference type="GO" id="GO:0071949">
    <property type="term" value="F:FAD binding"/>
    <property type="evidence" value="ECO:0007669"/>
    <property type="project" value="InterPro"/>
</dbReference>
<proteinExistence type="inferred from homology"/>
<comment type="similarity">
    <text evidence="1">Belongs to the paxM FAD-dependent monooxygenase family.</text>
</comment>
<dbReference type="OrthoDB" id="9993796at2759"/>